<evidence type="ECO:0000259" key="4">
    <source>
        <dbReference type="PROSITE" id="PS50240"/>
    </source>
</evidence>
<protein>
    <submittedName>
        <fullName evidence="5">Trypsin</fullName>
    </submittedName>
</protein>
<keyword evidence="6" id="KW-1185">Reference proteome</keyword>
<dbReference type="SMART" id="SM00020">
    <property type="entry name" value="Tryp_SPc"/>
    <property type="match status" value="1"/>
</dbReference>
<accession>A0A226E828</accession>
<dbReference type="PANTHER" id="PTHR24250:SF27">
    <property type="entry name" value="ELASTASE 2 LIKE"/>
    <property type="match status" value="1"/>
</dbReference>
<keyword evidence="2" id="KW-0378">Hydrolase</keyword>
<dbReference type="GO" id="GO:0006508">
    <property type="term" value="P:proteolysis"/>
    <property type="evidence" value="ECO:0007669"/>
    <property type="project" value="UniProtKB-KW"/>
</dbReference>
<dbReference type="PROSITE" id="PS00134">
    <property type="entry name" value="TRYPSIN_HIS"/>
    <property type="match status" value="1"/>
</dbReference>
<gene>
    <name evidence="5" type="ORF">Fcan01_10850</name>
</gene>
<comment type="caution">
    <text evidence="5">The sequence shown here is derived from an EMBL/GenBank/DDBJ whole genome shotgun (WGS) entry which is preliminary data.</text>
</comment>
<dbReference type="Proteomes" id="UP000198287">
    <property type="component" value="Unassembled WGS sequence"/>
</dbReference>
<dbReference type="PRINTS" id="PR00722">
    <property type="entry name" value="CHYMOTRYPSIN"/>
</dbReference>
<dbReference type="InterPro" id="IPR009003">
    <property type="entry name" value="Peptidase_S1_PA"/>
</dbReference>
<reference evidence="5 6" key="1">
    <citation type="submission" date="2015-12" db="EMBL/GenBank/DDBJ databases">
        <title>The genome of Folsomia candida.</title>
        <authorList>
            <person name="Faddeeva A."/>
            <person name="Derks M.F."/>
            <person name="Anvar Y."/>
            <person name="Smit S."/>
            <person name="Van Straalen N."/>
            <person name="Roelofs D."/>
        </authorList>
    </citation>
    <scope>NUCLEOTIDE SEQUENCE [LARGE SCALE GENOMIC DNA]</scope>
    <source>
        <strain evidence="5 6">VU population</strain>
        <tissue evidence="5">Whole body</tissue>
    </source>
</reference>
<dbReference type="AlphaFoldDB" id="A0A226E828"/>
<proteinExistence type="predicted"/>
<dbReference type="SUPFAM" id="SSF50494">
    <property type="entry name" value="Trypsin-like serine proteases"/>
    <property type="match status" value="1"/>
</dbReference>
<dbReference type="PROSITE" id="PS50240">
    <property type="entry name" value="TRYPSIN_DOM"/>
    <property type="match status" value="1"/>
</dbReference>
<feature type="chain" id="PRO_5012217711" evidence="3">
    <location>
        <begin position="29"/>
        <end position="306"/>
    </location>
</feature>
<dbReference type="OMA" id="WIVTTAN"/>
<dbReference type="InterPro" id="IPR001254">
    <property type="entry name" value="Trypsin_dom"/>
</dbReference>
<keyword evidence="2" id="KW-0645">Protease</keyword>
<dbReference type="STRING" id="158441.A0A226E828"/>
<feature type="signal peptide" evidence="3">
    <location>
        <begin position="1"/>
        <end position="28"/>
    </location>
</feature>
<dbReference type="Pfam" id="PF00089">
    <property type="entry name" value="Trypsin"/>
    <property type="match status" value="1"/>
</dbReference>
<dbReference type="GO" id="GO:0004252">
    <property type="term" value="F:serine-type endopeptidase activity"/>
    <property type="evidence" value="ECO:0007669"/>
    <property type="project" value="InterPro"/>
</dbReference>
<evidence type="ECO:0000256" key="2">
    <source>
        <dbReference type="RuleBase" id="RU363034"/>
    </source>
</evidence>
<dbReference type="OrthoDB" id="6626875at2759"/>
<dbReference type="InterPro" id="IPR001314">
    <property type="entry name" value="Peptidase_S1A"/>
</dbReference>
<keyword evidence="3" id="KW-0732">Signal</keyword>
<keyword evidence="1" id="KW-1015">Disulfide bond</keyword>
<evidence type="ECO:0000313" key="5">
    <source>
        <dbReference type="EMBL" id="OXA53609.1"/>
    </source>
</evidence>
<name>A0A226E828_FOLCA</name>
<organism evidence="5 6">
    <name type="scientific">Folsomia candida</name>
    <name type="common">Springtail</name>
    <dbReference type="NCBI Taxonomy" id="158441"/>
    <lineage>
        <taxon>Eukaryota</taxon>
        <taxon>Metazoa</taxon>
        <taxon>Ecdysozoa</taxon>
        <taxon>Arthropoda</taxon>
        <taxon>Hexapoda</taxon>
        <taxon>Collembola</taxon>
        <taxon>Entomobryomorpha</taxon>
        <taxon>Isotomoidea</taxon>
        <taxon>Isotomidae</taxon>
        <taxon>Proisotominae</taxon>
        <taxon>Folsomia</taxon>
    </lineage>
</organism>
<evidence type="ECO:0000313" key="6">
    <source>
        <dbReference type="Proteomes" id="UP000198287"/>
    </source>
</evidence>
<dbReference type="FunFam" id="2.40.10.10:FF:000068">
    <property type="entry name" value="transmembrane protease serine 2"/>
    <property type="match status" value="1"/>
</dbReference>
<feature type="domain" description="Peptidase S1" evidence="4">
    <location>
        <begin position="26"/>
        <end position="246"/>
    </location>
</feature>
<dbReference type="InterPro" id="IPR033116">
    <property type="entry name" value="TRYPSIN_SER"/>
</dbReference>
<dbReference type="PROSITE" id="PS00135">
    <property type="entry name" value="TRYPSIN_SER"/>
    <property type="match status" value="1"/>
</dbReference>
<dbReference type="PANTHER" id="PTHR24250">
    <property type="entry name" value="CHYMOTRYPSIN-RELATED"/>
    <property type="match status" value="1"/>
</dbReference>
<dbReference type="EMBL" id="LNIX01000005">
    <property type="protein sequence ID" value="OXA53609.1"/>
    <property type="molecule type" value="Genomic_DNA"/>
</dbReference>
<sequence length="306" mass="33026">MLKFLDFQILPFLLIVLPHLEKIQCATGAGLYVQSGHIPFQVILKHADDYYCGGVIYDEYTIITAAHCVKDRPVNGIRVWAGSVVPFQGEARSASGYKLAPNYVKYGRNDIALIRLSTPFRFNDKIGSVKLAPSGLYFSTGTCFLSGFGYTSANSGATNLKEVIVNIRDPSVCENEYNSFDSLTMVCAGDLGTNACIGDSGGPLICNGVLYGTVSMVDSTECKATNVPTKFMNIAKFHEWIVTTANSFGSQNDINYRSYSGNNNYRTSGHADFAGNVFNYAGSGSSFSSVGINGGQVWARSWASSG</sequence>
<dbReference type="CDD" id="cd00190">
    <property type="entry name" value="Tryp_SPc"/>
    <property type="match status" value="1"/>
</dbReference>
<keyword evidence="2" id="KW-0720">Serine protease</keyword>
<evidence type="ECO:0000256" key="3">
    <source>
        <dbReference type="SAM" id="SignalP"/>
    </source>
</evidence>
<dbReference type="Gene3D" id="2.40.10.10">
    <property type="entry name" value="Trypsin-like serine proteases"/>
    <property type="match status" value="1"/>
</dbReference>
<evidence type="ECO:0000256" key="1">
    <source>
        <dbReference type="ARBA" id="ARBA00023157"/>
    </source>
</evidence>
<dbReference type="InterPro" id="IPR043504">
    <property type="entry name" value="Peptidase_S1_PA_chymotrypsin"/>
</dbReference>
<dbReference type="InterPro" id="IPR018114">
    <property type="entry name" value="TRYPSIN_HIS"/>
</dbReference>